<evidence type="ECO:0000313" key="9">
    <source>
        <dbReference type="Proteomes" id="UP000574769"/>
    </source>
</evidence>
<protein>
    <submittedName>
        <fullName evidence="8">Na+/H+-dicarboxylate symporter</fullName>
    </submittedName>
</protein>
<evidence type="ECO:0000256" key="6">
    <source>
        <dbReference type="ARBA" id="ARBA00023136"/>
    </source>
</evidence>
<evidence type="ECO:0000256" key="2">
    <source>
        <dbReference type="ARBA" id="ARBA00022448"/>
    </source>
</evidence>
<dbReference type="AlphaFoldDB" id="A0A7W7F0K7"/>
<organism evidence="8 9">
    <name type="scientific">Sphingomonas abaci</name>
    <dbReference type="NCBI Taxonomy" id="237611"/>
    <lineage>
        <taxon>Bacteria</taxon>
        <taxon>Pseudomonadati</taxon>
        <taxon>Pseudomonadota</taxon>
        <taxon>Alphaproteobacteria</taxon>
        <taxon>Sphingomonadales</taxon>
        <taxon>Sphingomonadaceae</taxon>
        <taxon>Sphingomonas</taxon>
    </lineage>
</organism>
<feature type="transmembrane region" description="Helical" evidence="7">
    <location>
        <begin position="192"/>
        <end position="213"/>
    </location>
</feature>
<dbReference type="Pfam" id="PF00375">
    <property type="entry name" value="SDF"/>
    <property type="match status" value="1"/>
</dbReference>
<keyword evidence="5 7" id="KW-1133">Transmembrane helix</keyword>
<keyword evidence="4 7" id="KW-0812">Transmembrane</keyword>
<proteinExistence type="predicted"/>
<evidence type="ECO:0000256" key="3">
    <source>
        <dbReference type="ARBA" id="ARBA00022475"/>
    </source>
</evidence>
<dbReference type="InterPro" id="IPR001991">
    <property type="entry name" value="Na-dicarboxylate_symporter"/>
</dbReference>
<dbReference type="GO" id="GO:0005886">
    <property type="term" value="C:plasma membrane"/>
    <property type="evidence" value="ECO:0007669"/>
    <property type="project" value="UniProtKB-SubCell"/>
</dbReference>
<dbReference type="Proteomes" id="UP000574769">
    <property type="component" value="Unassembled WGS sequence"/>
</dbReference>
<evidence type="ECO:0000256" key="1">
    <source>
        <dbReference type="ARBA" id="ARBA00004651"/>
    </source>
</evidence>
<dbReference type="RefSeq" id="WP_221239958.1">
    <property type="nucleotide sequence ID" value="NZ_JACHNY010000005.1"/>
</dbReference>
<keyword evidence="6 7" id="KW-0472">Membrane</keyword>
<evidence type="ECO:0000313" key="8">
    <source>
        <dbReference type="EMBL" id="MBB4618440.1"/>
    </source>
</evidence>
<reference evidence="8 9" key="1">
    <citation type="submission" date="2020-08" db="EMBL/GenBank/DDBJ databases">
        <title>Genomic Encyclopedia of Type Strains, Phase IV (KMG-IV): sequencing the most valuable type-strain genomes for metagenomic binning, comparative biology and taxonomic classification.</title>
        <authorList>
            <person name="Goeker M."/>
        </authorList>
    </citation>
    <scope>NUCLEOTIDE SEQUENCE [LARGE SCALE GENOMIC DNA]</scope>
    <source>
        <strain evidence="8 9">DSM 15867</strain>
    </source>
</reference>
<dbReference type="EMBL" id="JACHNY010000005">
    <property type="protein sequence ID" value="MBB4618440.1"/>
    <property type="molecule type" value="Genomic_DNA"/>
</dbReference>
<dbReference type="InterPro" id="IPR036458">
    <property type="entry name" value="Na:dicarbo_symporter_sf"/>
</dbReference>
<feature type="transmembrane region" description="Helical" evidence="7">
    <location>
        <begin position="358"/>
        <end position="382"/>
    </location>
</feature>
<feature type="transmembrane region" description="Helical" evidence="7">
    <location>
        <begin position="154"/>
        <end position="172"/>
    </location>
</feature>
<feature type="transmembrane region" description="Helical" evidence="7">
    <location>
        <begin position="83"/>
        <end position="105"/>
    </location>
</feature>
<dbReference type="PANTHER" id="PTHR42865:SF7">
    <property type="entry name" value="PROTON_GLUTAMATE-ASPARTATE SYMPORTER"/>
    <property type="match status" value="1"/>
</dbReference>
<feature type="transmembrane region" description="Helical" evidence="7">
    <location>
        <begin position="334"/>
        <end position="352"/>
    </location>
</feature>
<evidence type="ECO:0000256" key="7">
    <source>
        <dbReference type="SAM" id="Phobius"/>
    </source>
</evidence>
<dbReference type="PRINTS" id="PR00173">
    <property type="entry name" value="EDTRNSPORT"/>
</dbReference>
<comment type="caution">
    <text evidence="8">The sequence shown here is derived from an EMBL/GenBank/DDBJ whole genome shotgun (WGS) entry which is preliminary data.</text>
</comment>
<dbReference type="SUPFAM" id="SSF118215">
    <property type="entry name" value="Proton glutamate symport protein"/>
    <property type="match status" value="1"/>
</dbReference>
<dbReference type="GO" id="GO:0015293">
    <property type="term" value="F:symporter activity"/>
    <property type="evidence" value="ECO:0007669"/>
    <property type="project" value="UniProtKB-KW"/>
</dbReference>
<dbReference type="PANTHER" id="PTHR42865">
    <property type="entry name" value="PROTON/GLUTAMATE-ASPARTATE SYMPORTER"/>
    <property type="match status" value="1"/>
</dbReference>
<feature type="transmembrane region" description="Helical" evidence="7">
    <location>
        <begin position="262"/>
        <end position="282"/>
    </location>
</feature>
<accession>A0A7W7F0K7</accession>
<keyword evidence="3" id="KW-1003">Cell membrane</keyword>
<feature type="transmembrane region" description="Helical" evidence="7">
    <location>
        <begin position="45"/>
        <end position="71"/>
    </location>
</feature>
<keyword evidence="2" id="KW-0813">Transport</keyword>
<evidence type="ECO:0000256" key="5">
    <source>
        <dbReference type="ARBA" id="ARBA00022989"/>
    </source>
</evidence>
<name>A0A7W7F0K7_9SPHN</name>
<evidence type="ECO:0000256" key="4">
    <source>
        <dbReference type="ARBA" id="ARBA00022692"/>
    </source>
</evidence>
<sequence>MSGWRISPPVRILIGLATGLVAGALLAGRPWGASLAMVAGPVGRLWLDALTMTVVPLVFSLLAGGVMAAAMQAAGGRIVLRSLLWFAVLLLAACMLGAASTLVTLDLFPLPAAARLLPEAAGPASTALSGLPGSGDWLAGIIPTNPIKAAAETAMVPVVVFALLFGLAASRIDPALRGAVDRLVRALAETMLVIVGWVLLVAPIGVLALAFGVGQRLGGGAAGVLAHYVAVVIATAIVSILFVYTVAILFGRIGPLAFARAALPAQVIAVSTQSSLACLPAMVEAAPGLRVAQSSAGVVLPLAVSLFRLTSAAVNVAVALYLAEVHQVVPGPAAVAAGVIVAALVSIAAVGLPAQVSFFAIVAPVCLAMGVPVALLPLLLAIETLPDVFRTLGNVTADIAVMAIVGRRGGADGGGEGVGGGNGPA</sequence>
<feature type="transmembrane region" description="Helical" evidence="7">
    <location>
        <begin position="225"/>
        <end position="250"/>
    </location>
</feature>
<feature type="transmembrane region" description="Helical" evidence="7">
    <location>
        <begin position="302"/>
        <end position="322"/>
    </location>
</feature>
<gene>
    <name evidence="8" type="ORF">GGQ96_002583</name>
</gene>
<dbReference type="Gene3D" id="1.10.3860.10">
    <property type="entry name" value="Sodium:dicarboxylate symporter"/>
    <property type="match status" value="1"/>
</dbReference>
<comment type="subcellular location">
    <subcellularLocation>
        <location evidence="1">Cell membrane</location>
        <topology evidence="1">Multi-pass membrane protein</topology>
    </subcellularLocation>
</comment>
<keyword evidence="9" id="KW-1185">Reference proteome</keyword>